<dbReference type="PROSITE" id="PS00623">
    <property type="entry name" value="GMC_OXRED_1"/>
    <property type="match status" value="1"/>
</dbReference>
<dbReference type="Proteomes" id="UP000515204">
    <property type="component" value="Unplaced"/>
</dbReference>
<sequence>METCLTATCAAATTSSASTSVFLQLVQTILTAQCSFNNKNIYPPDRTEEIAYNNIEYDFIIVGAGTAGSIIANRLTEIENWKVLLIEAGDDPSAISEIPLLFPETLLTSEDYAYNAEPDESICQSFKNKVCKWNSGKALGGSSTINGLMYTYGNDEDYNEWSRMGNEGWSFEEVLPYFKKSQACD</sequence>
<dbReference type="GeneID" id="106750474"/>
<dbReference type="PANTHER" id="PTHR11552:SF147">
    <property type="entry name" value="CHOLINE DEHYDROGENASE, MITOCHONDRIAL"/>
    <property type="match status" value="1"/>
</dbReference>
<comment type="cofactor">
    <cofactor evidence="1">
        <name>FAD</name>
        <dbReference type="ChEBI" id="CHEBI:57692"/>
    </cofactor>
</comment>
<protein>
    <submittedName>
        <fullName evidence="8">Glucose dehydrogenase [FAD, quinone]-like</fullName>
    </submittedName>
</protein>
<reference evidence="8" key="1">
    <citation type="submission" date="2025-08" db="UniProtKB">
        <authorList>
            <consortium name="RefSeq"/>
        </authorList>
    </citation>
    <scope>IDENTIFICATION</scope>
</reference>
<evidence type="ECO:0000256" key="5">
    <source>
        <dbReference type="RuleBase" id="RU003968"/>
    </source>
</evidence>
<dbReference type="Gene3D" id="3.30.560.10">
    <property type="entry name" value="Glucose Oxidase, domain 3"/>
    <property type="match status" value="1"/>
</dbReference>
<keyword evidence="3 5" id="KW-0285">Flavoprotein</keyword>
<dbReference type="GO" id="GO:0016614">
    <property type="term" value="F:oxidoreductase activity, acting on CH-OH group of donors"/>
    <property type="evidence" value="ECO:0007669"/>
    <property type="project" value="InterPro"/>
</dbReference>
<dbReference type="Pfam" id="PF00732">
    <property type="entry name" value="GMC_oxred_N"/>
    <property type="match status" value="1"/>
</dbReference>
<evidence type="ECO:0000259" key="6">
    <source>
        <dbReference type="PROSITE" id="PS00623"/>
    </source>
</evidence>
<dbReference type="InterPro" id="IPR000172">
    <property type="entry name" value="GMC_OxRdtase_N"/>
</dbReference>
<dbReference type="RefSeq" id="XP_014486338.1">
    <property type="nucleotide sequence ID" value="XM_014630852.1"/>
</dbReference>
<gene>
    <name evidence="8" type="primary">LOC106750474</name>
</gene>
<evidence type="ECO:0000256" key="3">
    <source>
        <dbReference type="ARBA" id="ARBA00022630"/>
    </source>
</evidence>
<accession>A0A6P3Y7L0</accession>
<dbReference type="AlphaFoldDB" id="A0A6P3Y7L0"/>
<feature type="non-terminal residue" evidence="8">
    <location>
        <position position="185"/>
    </location>
</feature>
<dbReference type="PANTHER" id="PTHR11552">
    <property type="entry name" value="GLUCOSE-METHANOL-CHOLINE GMC OXIDOREDUCTASE"/>
    <property type="match status" value="1"/>
</dbReference>
<comment type="similarity">
    <text evidence="2 5">Belongs to the GMC oxidoreductase family.</text>
</comment>
<organism evidence="7 8">
    <name type="scientific">Dinoponera quadriceps</name>
    <name type="common">South American ant</name>
    <dbReference type="NCBI Taxonomy" id="609295"/>
    <lineage>
        <taxon>Eukaryota</taxon>
        <taxon>Metazoa</taxon>
        <taxon>Ecdysozoa</taxon>
        <taxon>Arthropoda</taxon>
        <taxon>Hexapoda</taxon>
        <taxon>Insecta</taxon>
        <taxon>Pterygota</taxon>
        <taxon>Neoptera</taxon>
        <taxon>Endopterygota</taxon>
        <taxon>Hymenoptera</taxon>
        <taxon>Apocrita</taxon>
        <taxon>Aculeata</taxon>
        <taxon>Formicoidea</taxon>
        <taxon>Formicidae</taxon>
        <taxon>Ponerinae</taxon>
        <taxon>Ponerini</taxon>
        <taxon>Dinoponera</taxon>
    </lineage>
</organism>
<dbReference type="GO" id="GO:0050660">
    <property type="term" value="F:flavin adenine dinucleotide binding"/>
    <property type="evidence" value="ECO:0007669"/>
    <property type="project" value="InterPro"/>
</dbReference>
<dbReference type="InterPro" id="IPR036188">
    <property type="entry name" value="FAD/NAD-bd_sf"/>
</dbReference>
<name>A0A6P3Y7L0_DINQU</name>
<dbReference type="KEGG" id="dqu:106750474"/>
<evidence type="ECO:0000256" key="4">
    <source>
        <dbReference type="ARBA" id="ARBA00022827"/>
    </source>
</evidence>
<dbReference type="OrthoDB" id="269227at2759"/>
<proteinExistence type="inferred from homology"/>
<evidence type="ECO:0000256" key="1">
    <source>
        <dbReference type="ARBA" id="ARBA00001974"/>
    </source>
</evidence>
<evidence type="ECO:0000313" key="7">
    <source>
        <dbReference type="Proteomes" id="UP000515204"/>
    </source>
</evidence>
<keyword evidence="7" id="KW-1185">Reference proteome</keyword>
<dbReference type="SUPFAM" id="SSF51905">
    <property type="entry name" value="FAD/NAD(P)-binding domain"/>
    <property type="match status" value="1"/>
</dbReference>
<evidence type="ECO:0000313" key="8">
    <source>
        <dbReference type="RefSeq" id="XP_014486338.1"/>
    </source>
</evidence>
<dbReference type="InterPro" id="IPR012132">
    <property type="entry name" value="GMC_OxRdtase"/>
</dbReference>
<feature type="domain" description="Glucose-methanol-choline oxidoreductase N-terminal" evidence="6">
    <location>
        <begin position="136"/>
        <end position="159"/>
    </location>
</feature>
<evidence type="ECO:0000256" key="2">
    <source>
        <dbReference type="ARBA" id="ARBA00010790"/>
    </source>
</evidence>
<dbReference type="Gene3D" id="3.50.50.60">
    <property type="entry name" value="FAD/NAD(P)-binding domain"/>
    <property type="match status" value="1"/>
</dbReference>
<keyword evidence="4 5" id="KW-0274">FAD</keyword>